<protein>
    <submittedName>
        <fullName evidence="1">Uncharacterized protein</fullName>
    </submittedName>
</protein>
<dbReference type="AlphaFoldDB" id="A0A382YIU6"/>
<reference evidence="1" key="1">
    <citation type="submission" date="2018-05" db="EMBL/GenBank/DDBJ databases">
        <authorList>
            <person name="Lanie J.A."/>
            <person name="Ng W.-L."/>
            <person name="Kazmierczak K.M."/>
            <person name="Andrzejewski T.M."/>
            <person name="Davidsen T.M."/>
            <person name="Wayne K.J."/>
            <person name="Tettelin H."/>
            <person name="Glass J.I."/>
            <person name="Rusch D."/>
            <person name="Podicherti R."/>
            <person name="Tsui H.-C.T."/>
            <person name="Winkler M.E."/>
        </authorList>
    </citation>
    <scope>NUCLEOTIDE SEQUENCE</scope>
</reference>
<accession>A0A382YIU6</accession>
<feature type="non-terminal residue" evidence="1">
    <location>
        <position position="1"/>
    </location>
</feature>
<sequence length="263" mass="30764">KFSESRSGKIPFLKVGNYVQICAPDTSEYKKLYHQAIHSLQMKDDKKFREVLFRMDTTFNEFKVHLKNPPLRNPDSTYLNALNHSKDGNFTEIIKLSTRWERRSSKNEDIYWWSCAHSEPGVHTRSIKIPTKNYVDATDWIKLNLPIDQAVIQPPYLRKFTLYSQRIGFWDGTIDQHIMYTLTGYHSAGFHRLRSVAGPQAMVLESGTKRGALGPESRNYFLRLTKKDLIKIRQNYPGYNYFLTENHTLRGYPKIYSNFSLAL</sequence>
<feature type="non-terminal residue" evidence="1">
    <location>
        <position position="263"/>
    </location>
</feature>
<dbReference type="EMBL" id="UINC01176201">
    <property type="protein sequence ID" value="SVD83217.1"/>
    <property type="molecule type" value="Genomic_DNA"/>
</dbReference>
<evidence type="ECO:0000313" key="1">
    <source>
        <dbReference type="EMBL" id="SVD83217.1"/>
    </source>
</evidence>
<organism evidence="1">
    <name type="scientific">marine metagenome</name>
    <dbReference type="NCBI Taxonomy" id="408172"/>
    <lineage>
        <taxon>unclassified sequences</taxon>
        <taxon>metagenomes</taxon>
        <taxon>ecological metagenomes</taxon>
    </lineage>
</organism>
<name>A0A382YIU6_9ZZZZ</name>
<gene>
    <name evidence="1" type="ORF">METZ01_LOCUS436071</name>
</gene>
<proteinExistence type="predicted"/>